<evidence type="ECO:0000313" key="2">
    <source>
        <dbReference type="WBParaSite" id="JU765_v2.g4630.t1"/>
    </source>
</evidence>
<dbReference type="Proteomes" id="UP000887576">
    <property type="component" value="Unplaced"/>
</dbReference>
<dbReference type="WBParaSite" id="JU765_v2.g4630.t1">
    <property type="protein sequence ID" value="JU765_v2.g4630.t1"/>
    <property type="gene ID" value="JU765_v2.g4630"/>
</dbReference>
<sequence>MELDAKVSCGGIVESTVAYIEGSLKFLEGSYDPTIEGNSELKPLYEVCLDLDKTKTISTNTQNATMIFQGTTQELTYSTSSENQNVGFLVHISTKCGGTLVATREQQTFIATQTVDGLGNDSAICSFRFVRQEEDDEGDTIYITVEPTPLLFGIGGWSDQLLLRNGLMANFTLRCGDTYTTHMISLTQISYFSADMGQCDDILILTANMNNSTWKYAVSYVMENQFCGGTIDTERRIVDYKFEPNKPVDCEWFYTSAFGFSQHLWLKANNILFDDDCQDSFIEVRLNSSSKKRICPNDGNLLTFDAQNVTVRLRYRPSEGVSTNGVPNLWIKNSLTYDRYPKSSIIESAKSAFKRAEWTLTSDVDSNTTRIKVV</sequence>
<organism evidence="1 2">
    <name type="scientific">Panagrolaimus sp. JU765</name>
    <dbReference type="NCBI Taxonomy" id="591449"/>
    <lineage>
        <taxon>Eukaryota</taxon>
        <taxon>Metazoa</taxon>
        <taxon>Ecdysozoa</taxon>
        <taxon>Nematoda</taxon>
        <taxon>Chromadorea</taxon>
        <taxon>Rhabditida</taxon>
        <taxon>Tylenchina</taxon>
        <taxon>Panagrolaimomorpha</taxon>
        <taxon>Panagrolaimoidea</taxon>
        <taxon>Panagrolaimidae</taxon>
        <taxon>Panagrolaimus</taxon>
    </lineage>
</organism>
<protein>
    <submittedName>
        <fullName evidence="2">CUB domain-containing protein</fullName>
    </submittedName>
</protein>
<name>A0AC34R8V9_9BILA</name>
<evidence type="ECO:0000313" key="1">
    <source>
        <dbReference type="Proteomes" id="UP000887576"/>
    </source>
</evidence>
<accession>A0AC34R8V9</accession>
<proteinExistence type="predicted"/>
<reference evidence="2" key="1">
    <citation type="submission" date="2022-11" db="UniProtKB">
        <authorList>
            <consortium name="WormBaseParasite"/>
        </authorList>
    </citation>
    <scope>IDENTIFICATION</scope>
</reference>